<keyword evidence="1" id="KW-0812">Transmembrane</keyword>
<evidence type="ECO:0000313" key="3">
    <source>
        <dbReference type="Proteomes" id="UP000284057"/>
    </source>
</evidence>
<evidence type="ECO:0000256" key="1">
    <source>
        <dbReference type="SAM" id="Phobius"/>
    </source>
</evidence>
<evidence type="ECO:0000313" key="2">
    <source>
        <dbReference type="EMBL" id="RIQ18410.1"/>
    </source>
</evidence>
<organism evidence="2 3">
    <name type="scientific">Jiangella rhizosphaerae</name>
    <dbReference type="NCBI Taxonomy" id="2293569"/>
    <lineage>
        <taxon>Bacteria</taxon>
        <taxon>Bacillati</taxon>
        <taxon>Actinomycetota</taxon>
        <taxon>Actinomycetes</taxon>
        <taxon>Jiangellales</taxon>
        <taxon>Jiangellaceae</taxon>
        <taxon>Jiangella</taxon>
    </lineage>
</organism>
<comment type="caution">
    <text evidence="2">The sequence shown here is derived from an EMBL/GenBank/DDBJ whole genome shotgun (WGS) entry which is preliminary data.</text>
</comment>
<keyword evidence="3" id="KW-1185">Reference proteome</keyword>
<keyword evidence="1" id="KW-1133">Transmembrane helix</keyword>
<feature type="non-terminal residue" evidence="2">
    <location>
        <position position="63"/>
    </location>
</feature>
<gene>
    <name evidence="2" type="ORF">DY240_21290</name>
</gene>
<proteinExistence type="predicted"/>
<dbReference type="AlphaFoldDB" id="A0A418KLJ2"/>
<feature type="transmembrane region" description="Helical" evidence="1">
    <location>
        <begin position="42"/>
        <end position="62"/>
    </location>
</feature>
<accession>A0A418KLJ2</accession>
<keyword evidence="1" id="KW-0472">Membrane</keyword>
<reference evidence="2 3" key="1">
    <citation type="submission" date="2018-09" db="EMBL/GenBank/DDBJ databases">
        <title>Isolation, diversity and antifungal activity of actinobacteria from wheat.</title>
        <authorList>
            <person name="Han C."/>
        </authorList>
    </citation>
    <scope>NUCLEOTIDE SEQUENCE [LARGE SCALE GENOMIC DNA]</scope>
    <source>
        <strain evidence="2 3">NEAU-YY265</strain>
    </source>
</reference>
<name>A0A418KLJ2_9ACTN</name>
<protein>
    <submittedName>
        <fullName evidence="2">Uncharacterized protein</fullName>
    </submittedName>
</protein>
<dbReference type="EMBL" id="QUAL01000188">
    <property type="protein sequence ID" value="RIQ18410.1"/>
    <property type="molecule type" value="Genomic_DNA"/>
</dbReference>
<dbReference type="Proteomes" id="UP000284057">
    <property type="component" value="Unassembled WGS sequence"/>
</dbReference>
<sequence length="63" mass="6629">MNEDEQLRERFRGLGFAGEPPMTSTAVDDLARGRRHLRRRRAAALGGGALGVAAAGVGVALLL</sequence>